<protein>
    <submittedName>
        <fullName evidence="13">Gastrula zinc finger protein</fullName>
    </submittedName>
</protein>
<evidence type="ECO:0000256" key="5">
    <source>
        <dbReference type="ARBA" id="ARBA00022771"/>
    </source>
</evidence>
<evidence type="ECO:0000313" key="13">
    <source>
        <dbReference type="EMBL" id="KAG7425076.1"/>
    </source>
</evidence>
<keyword evidence="4" id="KW-0677">Repeat</keyword>
<feature type="domain" description="C2H2-type" evidence="12">
    <location>
        <begin position="9"/>
        <end position="36"/>
    </location>
</feature>
<evidence type="ECO:0000313" key="14">
    <source>
        <dbReference type="Proteomes" id="UP000693942"/>
    </source>
</evidence>
<organism evidence="13 14">
    <name type="scientific">Fusarium oxysporum f. sp. raphani</name>
    <dbReference type="NCBI Taxonomy" id="96318"/>
    <lineage>
        <taxon>Eukaryota</taxon>
        <taxon>Fungi</taxon>
        <taxon>Dikarya</taxon>
        <taxon>Ascomycota</taxon>
        <taxon>Pezizomycotina</taxon>
        <taxon>Sordariomycetes</taxon>
        <taxon>Hypocreomycetidae</taxon>
        <taxon>Hypocreales</taxon>
        <taxon>Nectriaceae</taxon>
        <taxon>Fusarium</taxon>
        <taxon>Fusarium oxysporum species complex</taxon>
    </lineage>
</organism>
<evidence type="ECO:0000256" key="1">
    <source>
        <dbReference type="ARBA" id="ARBA00004123"/>
    </source>
</evidence>
<dbReference type="FunFam" id="3.30.160.60:FF:000185">
    <property type="entry name" value="zinc finger protein 319"/>
    <property type="match status" value="1"/>
</dbReference>
<dbReference type="GO" id="GO:0003677">
    <property type="term" value="F:DNA binding"/>
    <property type="evidence" value="ECO:0007669"/>
    <property type="project" value="UniProtKB-KW"/>
</dbReference>
<keyword evidence="7" id="KW-0805">Transcription regulation</keyword>
<feature type="domain" description="C2H2-type" evidence="12">
    <location>
        <begin position="37"/>
        <end position="59"/>
    </location>
</feature>
<name>A0A8J5UI26_FUSOX</name>
<evidence type="ECO:0000256" key="4">
    <source>
        <dbReference type="ARBA" id="ARBA00022737"/>
    </source>
</evidence>
<evidence type="ECO:0000259" key="12">
    <source>
        <dbReference type="PROSITE" id="PS50157"/>
    </source>
</evidence>
<dbReference type="EMBL" id="JAELUR010000012">
    <property type="protein sequence ID" value="KAG7425076.1"/>
    <property type="molecule type" value="Genomic_DNA"/>
</dbReference>
<evidence type="ECO:0000256" key="9">
    <source>
        <dbReference type="ARBA" id="ARBA00023163"/>
    </source>
</evidence>
<gene>
    <name evidence="13" type="ORF">Forpi1262_v013820</name>
</gene>
<dbReference type="SMART" id="SM00355">
    <property type="entry name" value="ZnF_C2H2"/>
    <property type="match status" value="2"/>
</dbReference>
<keyword evidence="5 11" id="KW-0863">Zinc-finger</keyword>
<dbReference type="PANTHER" id="PTHR47660">
    <property type="entry name" value="TRANSCRIPTION FACTOR WITH C2H2 AND ZN(2)-CYS(6) DNA BINDING DOMAIN (EUROFUNG)-RELATED-RELATED"/>
    <property type="match status" value="1"/>
</dbReference>
<sequence length="430" mass="48665">METDGATAFPCQHCTKCFSRHEHLQRHTQRHTGLRPFACSECGKAFPRRDTLRRHITMHGQTAVENYEESMLRLRVFGAVFECLTKIFFDIRPHMNTEDLEVPLPQTGSLWNVTDRLEWVKVFKEQPRADQVSGGDSLKTAFYDSDAMQKIAAGTDGLLRILLITTLFVEESVELQLAKLRLTERVSNPSILARTRNPTTRQFFERDIPLRLQNRIKDMDTEFNLLQPSSHACPSADGLSIMDTCIYHKIQIIRHVHLQGLYALAGWKASKAHVDVAERDFRLWLSGPKPTIRKCVWHAAVLFSTLHSRRDMVLWEPMCFLTGAMFMWAYLKYADDRVVQGSSADCVTGNQKALRLDRPTSEDEMESWIEHGFSGDVHVTGIGNLIPGECPNRVLDELAKCLLAQTGTANLSSGIAKAVMRICHGLPASD</sequence>
<dbReference type="InterPro" id="IPR013087">
    <property type="entry name" value="Znf_C2H2_type"/>
</dbReference>
<evidence type="ECO:0000256" key="11">
    <source>
        <dbReference type="PROSITE-ProRule" id="PRU00042"/>
    </source>
</evidence>
<comment type="similarity">
    <text evidence="2">Belongs to the krueppel C2H2-type zinc-finger protein family.</text>
</comment>
<evidence type="ECO:0000256" key="7">
    <source>
        <dbReference type="ARBA" id="ARBA00023015"/>
    </source>
</evidence>
<evidence type="ECO:0000256" key="6">
    <source>
        <dbReference type="ARBA" id="ARBA00022833"/>
    </source>
</evidence>
<keyword evidence="3" id="KW-0479">Metal-binding</keyword>
<comment type="caution">
    <text evidence="13">The sequence shown here is derived from an EMBL/GenBank/DDBJ whole genome shotgun (WGS) entry which is preliminary data.</text>
</comment>
<dbReference type="AlphaFoldDB" id="A0A8J5UI26"/>
<evidence type="ECO:0000256" key="3">
    <source>
        <dbReference type="ARBA" id="ARBA00022723"/>
    </source>
</evidence>
<evidence type="ECO:0000256" key="10">
    <source>
        <dbReference type="ARBA" id="ARBA00023242"/>
    </source>
</evidence>
<dbReference type="Proteomes" id="UP000693942">
    <property type="component" value="Unassembled WGS sequence"/>
</dbReference>
<keyword evidence="10" id="KW-0539">Nucleus</keyword>
<dbReference type="GO" id="GO:0005634">
    <property type="term" value="C:nucleus"/>
    <property type="evidence" value="ECO:0007669"/>
    <property type="project" value="UniProtKB-SubCell"/>
</dbReference>
<accession>A0A8J5UI26</accession>
<keyword evidence="9" id="KW-0804">Transcription</keyword>
<dbReference type="PROSITE" id="PS50157">
    <property type="entry name" value="ZINC_FINGER_C2H2_2"/>
    <property type="match status" value="2"/>
</dbReference>
<dbReference type="GO" id="GO:0008270">
    <property type="term" value="F:zinc ion binding"/>
    <property type="evidence" value="ECO:0007669"/>
    <property type="project" value="UniProtKB-KW"/>
</dbReference>
<proteinExistence type="inferred from homology"/>
<dbReference type="PROSITE" id="PS00028">
    <property type="entry name" value="ZINC_FINGER_C2H2_1"/>
    <property type="match status" value="2"/>
</dbReference>
<reference evidence="13" key="1">
    <citation type="submission" date="2021-04" db="EMBL/GenBank/DDBJ databases">
        <title>First draft genome resource for Brassicaceae pathogens Fusarium oxysporum f. sp. raphani and Fusarium oxysporum f. sp. rapae.</title>
        <authorList>
            <person name="Asai S."/>
        </authorList>
    </citation>
    <scope>NUCLEOTIDE SEQUENCE</scope>
    <source>
        <strain evidence="13">Tf1262</strain>
    </source>
</reference>
<dbReference type="Pfam" id="PF00096">
    <property type="entry name" value="zf-C2H2"/>
    <property type="match status" value="2"/>
</dbReference>
<keyword evidence="6" id="KW-0862">Zinc</keyword>
<evidence type="ECO:0000256" key="8">
    <source>
        <dbReference type="ARBA" id="ARBA00023125"/>
    </source>
</evidence>
<keyword evidence="8" id="KW-0238">DNA-binding</keyword>
<comment type="subcellular location">
    <subcellularLocation>
        <location evidence="1">Nucleus</location>
    </subcellularLocation>
</comment>
<evidence type="ECO:0000256" key="2">
    <source>
        <dbReference type="ARBA" id="ARBA00006991"/>
    </source>
</evidence>